<sequence length="135" mass="15237">MQPSTQISTQPLDDSARRAALRAVLNLLRHWQCTEKEKMALLGVGRSTLHKYQSQPDSARISADLLERLSYLLNIHQALRTLFGNRDNIYGFVRMANHNHFFNGSTPMDVMTGGTVAGLYEVHRQLDSLRGGQWG</sequence>
<dbReference type="EMBL" id="ARXV01000001">
    <property type="protein sequence ID" value="KGD66355.1"/>
    <property type="molecule type" value="Genomic_DNA"/>
</dbReference>
<dbReference type="PATRIC" id="fig|1177154.3.peg.22"/>
<accession>A0A095UUY1</accession>
<dbReference type="OrthoDB" id="117888at2"/>
<dbReference type="RefSeq" id="WP_035229162.1">
    <property type="nucleotide sequence ID" value="NZ_ARXV01000001.1"/>
</dbReference>
<reference evidence="3 4" key="1">
    <citation type="submission" date="2012-09" db="EMBL/GenBank/DDBJ databases">
        <title>Genome Sequence of alkane-degrading Bacterium Alcanivorax sp. 19-m-6.</title>
        <authorList>
            <person name="Lai Q."/>
            <person name="Shao Z."/>
        </authorList>
    </citation>
    <scope>NUCLEOTIDE SEQUENCE [LARGE SCALE GENOMIC DNA]</scope>
    <source>
        <strain evidence="3 4">19-m-6</strain>
    </source>
</reference>
<name>A0A095UUY1_9GAMM</name>
<evidence type="ECO:0000313" key="4">
    <source>
        <dbReference type="Proteomes" id="UP000029444"/>
    </source>
</evidence>
<organism evidence="3 4">
    <name type="scientific">Alcanivorax nanhaiticus</name>
    <dbReference type="NCBI Taxonomy" id="1177154"/>
    <lineage>
        <taxon>Bacteria</taxon>
        <taxon>Pseudomonadati</taxon>
        <taxon>Pseudomonadota</taxon>
        <taxon>Gammaproteobacteria</taxon>
        <taxon>Oceanospirillales</taxon>
        <taxon>Alcanivoracaceae</taxon>
        <taxon>Alcanivorax</taxon>
    </lineage>
</organism>
<dbReference type="GO" id="GO:0003677">
    <property type="term" value="F:DNA binding"/>
    <property type="evidence" value="ECO:0007669"/>
    <property type="project" value="InterPro"/>
</dbReference>
<protein>
    <submittedName>
        <fullName evidence="3">Uncharacterized protein</fullName>
    </submittedName>
</protein>
<dbReference type="InterPro" id="IPR024467">
    <property type="entry name" value="Xre/MbcA/ParS-like_toxin-bd"/>
</dbReference>
<feature type="domain" description="Antitoxin Xre/MbcA/ParS-like toxin-binding" evidence="1">
    <location>
        <begin position="78"/>
        <end position="132"/>
    </location>
</feature>
<dbReference type="AlphaFoldDB" id="A0A095UUY1"/>
<dbReference type="InterPro" id="IPR046847">
    <property type="entry name" value="Xre-like_HTH"/>
</dbReference>
<comment type="caution">
    <text evidence="3">The sequence shown here is derived from an EMBL/GenBank/DDBJ whole genome shotgun (WGS) entry which is preliminary data.</text>
</comment>
<evidence type="ECO:0000259" key="1">
    <source>
        <dbReference type="Pfam" id="PF09722"/>
    </source>
</evidence>
<dbReference type="Pfam" id="PF09722">
    <property type="entry name" value="Xre_MbcA_ParS_C"/>
    <property type="match status" value="1"/>
</dbReference>
<dbReference type="STRING" id="1177154.Y5S_00022"/>
<keyword evidence="4" id="KW-1185">Reference proteome</keyword>
<dbReference type="eggNOG" id="COG5642">
    <property type="taxonomic scope" value="Bacteria"/>
</dbReference>
<evidence type="ECO:0000313" key="3">
    <source>
        <dbReference type="EMBL" id="KGD66355.1"/>
    </source>
</evidence>
<gene>
    <name evidence="3" type="ORF">Y5S_00022</name>
</gene>
<feature type="domain" description="Antitoxin Xre-like helix-turn-helix" evidence="2">
    <location>
        <begin position="16"/>
        <end position="73"/>
    </location>
</feature>
<evidence type="ECO:0000259" key="2">
    <source>
        <dbReference type="Pfam" id="PF20432"/>
    </source>
</evidence>
<dbReference type="Proteomes" id="UP000029444">
    <property type="component" value="Unassembled WGS sequence"/>
</dbReference>
<dbReference type="Pfam" id="PF20432">
    <property type="entry name" value="Xre-like-HTH"/>
    <property type="match status" value="1"/>
</dbReference>
<proteinExistence type="predicted"/>